<dbReference type="Pfam" id="PF03029">
    <property type="entry name" value="ATP_bind_1"/>
    <property type="match status" value="1"/>
</dbReference>
<dbReference type="Proteomes" id="UP000240542">
    <property type="component" value="Unassembled WGS sequence"/>
</dbReference>
<reference evidence="5 6" key="1">
    <citation type="submission" date="2018-03" db="EMBL/GenBank/DDBJ databases">
        <title>Genomic Encyclopedia of Archaeal and Bacterial Type Strains, Phase II (KMG-II): from individual species to whole genera.</title>
        <authorList>
            <person name="Goeker M."/>
        </authorList>
    </citation>
    <scope>NUCLEOTIDE SEQUENCE [LARGE SCALE GENOMIC DNA]</scope>
    <source>
        <strain evidence="5 6">DSM 45312</strain>
    </source>
</reference>
<comment type="caution">
    <text evidence="5">The sequence shown here is derived from an EMBL/GenBank/DDBJ whole genome shotgun (WGS) entry which is preliminary data.</text>
</comment>
<evidence type="ECO:0000313" key="5">
    <source>
        <dbReference type="EMBL" id="PSK89918.1"/>
    </source>
</evidence>
<accession>A0A2P8CY80</accession>
<dbReference type="RefSeq" id="WP_170134334.1">
    <property type="nucleotide sequence ID" value="NZ_PYGA01000024.1"/>
</dbReference>
<dbReference type="GO" id="GO:0005525">
    <property type="term" value="F:GTP binding"/>
    <property type="evidence" value="ECO:0007669"/>
    <property type="project" value="UniProtKB-KW"/>
</dbReference>
<dbReference type="PANTHER" id="PTHR42708">
    <property type="entry name" value="ATP/GTP-BINDING PROTEIN-RELATED"/>
    <property type="match status" value="1"/>
</dbReference>
<keyword evidence="6" id="KW-1185">Reference proteome</keyword>
<organism evidence="5 6">
    <name type="scientific">Murinocardiopsis flavida</name>
    <dbReference type="NCBI Taxonomy" id="645275"/>
    <lineage>
        <taxon>Bacteria</taxon>
        <taxon>Bacillati</taxon>
        <taxon>Actinomycetota</taxon>
        <taxon>Actinomycetes</taxon>
        <taxon>Streptosporangiales</taxon>
        <taxon>Nocardiopsidaceae</taxon>
        <taxon>Murinocardiopsis</taxon>
    </lineage>
</organism>
<dbReference type="Gene3D" id="3.40.50.300">
    <property type="entry name" value="P-loop containing nucleotide triphosphate hydrolases"/>
    <property type="match status" value="1"/>
</dbReference>
<evidence type="ECO:0000256" key="1">
    <source>
        <dbReference type="ARBA" id="ARBA00005290"/>
    </source>
</evidence>
<evidence type="ECO:0000313" key="6">
    <source>
        <dbReference type="Proteomes" id="UP000240542"/>
    </source>
</evidence>
<keyword evidence="4" id="KW-0342">GTP-binding</keyword>
<sequence length="196" mass="20697">MNWKTSETPEAVKIVVAGASGAGKTTLIGAVSDIPPVRTEDRMRLVDDDDDPPTAVSIAVPMDFGRTALNAGLTLALFGAPARIDFSFMWDDLLRGAAGAIVLAHPAQVASAYEAVTLLEQHGTPYVVLINDLDGVAIPETARVRQLLDLPETVQIVVCDVRNRASVVGALRELLRYAIHRGEAAASSAVTEGAAR</sequence>
<dbReference type="AlphaFoldDB" id="A0A2P8CY80"/>
<keyword evidence="2" id="KW-0547">Nucleotide-binding</keyword>
<dbReference type="EMBL" id="PYGA01000024">
    <property type="protein sequence ID" value="PSK89918.1"/>
    <property type="molecule type" value="Genomic_DNA"/>
</dbReference>
<evidence type="ECO:0008006" key="7">
    <source>
        <dbReference type="Google" id="ProtNLM"/>
    </source>
</evidence>
<proteinExistence type="inferred from homology"/>
<comment type="similarity">
    <text evidence="1">Belongs to the GPN-loop GTPase family.</text>
</comment>
<protein>
    <recommendedName>
        <fullName evidence="7">Signal recognition particle receptor subunit beta</fullName>
    </recommendedName>
</protein>
<dbReference type="InterPro" id="IPR027417">
    <property type="entry name" value="P-loop_NTPase"/>
</dbReference>
<evidence type="ECO:0000256" key="2">
    <source>
        <dbReference type="ARBA" id="ARBA00022741"/>
    </source>
</evidence>
<dbReference type="InterPro" id="IPR004130">
    <property type="entry name" value="Gpn"/>
</dbReference>
<keyword evidence="3" id="KW-0378">Hydrolase</keyword>
<dbReference type="InterPro" id="IPR052705">
    <property type="entry name" value="Gliding_Motility_GTPase"/>
</dbReference>
<evidence type="ECO:0000256" key="3">
    <source>
        <dbReference type="ARBA" id="ARBA00022801"/>
    </source>
</evidence>
<evidence type="ECO:0000256" key="4">
    <source>
        <dbReference type="ARBA" id="ARBA00023134"/>
    </source>
</evidence>
<dbReference type="SUPFAM" id="SSF52540">
    <property type="entry name" value="P-loop containing nucleoside triphosphate hydrolases"/>
    <property type="match status" value="1"/>
</dbReference>
<dbReference type="PANTHER" id="PTHR42708:SF1">
    <property type="entry name" value="GLIDING MOTILITY PROTEIN MGLA"/>
    <property type="match status" value="1"/>
</dbReference>
<gene>
    <name evidence="5" type="ORF">CLV63_12422</name>
</gene>
<name>A0A2P8CY80_9ACTN</name>
<dbReference type="GO" id="GO:0016787">
    <property type="term" value="F:hydrolase activity"/>
    <property type="evidence" value="ECO:0007669"/>
    <property type="project" value="UniProtKB-KW"/>
</dbReference>
<dbReference type="CDD" id="cd00882">
    <property type="entry name" value="Ras_like_GTPase"/>
    <property type="match status" value="1"/>
</dbReference>